<evidence type="ECO:0000256" key="4">
    <source>
        <dbReference type="ARBA" id="ARBA00022496"/>
    </source>
</evidence>
<accession>A0ABS2QDB8</accession>
<evidence type="ECO:0000313" key="10">
    <source>
        <dbReference type="Proteomes" id="UP000823486"/>
    </source>
</evidence>
<dbReference type="Proteomes" id="UP000823486">
    <property type="component" value="Unassembled WGS sequence"/>
</dbReference>
<dbReference type="InterPro" id="IPR027417">
    <property type="entry name" value="P-loop_NTPase"/>
</dbReference>
<evidence type="ECO:0000313" key="9">
    <source>
        <dbReference type="EMBL" id="MBM7691156.1"/>
    </source>
</evidence>
<keyword evidence="6" id="KW-0406">Ion transport</keyword>
<evidence type="ECO:0000256" key="1">
    <source>
        <dbReference type="ARBA" id="ARBA00004202"/>
    </source>
</evidence>
<reference evidence="9 10" key="1">
    <citation type="submission" date="2021-01" db="EMBL/GenBank/DDBJ databases">
        <title>Genomic Encyclopedia of Type Strains, Phase IV (KMG-IV): sequencing the most valuable type-strain genomes for metagenomic binning, comparative biology and taxonomic classification.</title>
        <authorList>
            <person name="Goeker M."/>
        </authorList>
    </citation>
    <scope>NUCLEOTIDE SEQUENCE [LARGE SCALE GENOMIC DNA]</scope>
    <source>
        <strain evidence="9 10">DSM 105482</strain>
    </source>
</reference>
<dbReference type="PANTHER" id="PTHR42771:SF2">
    <property type="entry name" value="IRON(3+)-HYDROXAMATE IMPORT ATP-BINDING PROTEIN FHUC"/>
    <property type="match status" value="1"/>
</dbReference>
<dbReference type="InterPro" id="IPR038729">
    <property type="entry name" value="Rad50/SbcC_AAA"/>
</dbReference>
<organism evidence="9 10">
    <name type="scientific">Peribacillus deserti</name>
    <dbReference type="NCBI Taxonomy" id="673318"/>
    <lineage>
        <taxon>Bacteria</taxon>
        <taxon>Bacillati</taxon>
        <taxon>Bacillota</taxon>
        <taxon>Bacilli</taxon>
        <taxon>Bacillales</taxon>
        <taxon>Bacillaceae</taxon>
        <taxon>Peribacillus</taxon>
    </lineage>
</organism>
<dbReference type="InterPro" id="IPR051535">
    <property type="entry name" value="Siderophore_ABC-ATPase"/>
</dbReference>
<sequence length="285" mass="32315">MENIFNEPYIKKMRLKRENMVSFDSNPYNLPAIKDLREIAFHPSVTYLVGENGMGKSTILEAIAIAAGFNPEGGSFNFNFTTFNSHSTLEEYVKLIKGVKKPKDGFFLRAETFYNVASNIEEMDREDEGGRKVIDSFGGKSLHEQSHGEAFFAAFTNRFNGKGLYILDEPEAALSPIRQLSMLARINELVHDDSQFIIATHSPIIMAFPDAKILELTQEGIYEVDLEATNHYILMKQFLTIKIGCCIIYLRINTNLCKKDLCIKNGEAAIIQNSYTFYALFSQDR</sequence>
<keyword evidence="7" id="KW-0472">Membrane</keyword>
<evidence type="ECO:0000256" key="2">
    <source>
        <dbReference type="ARBA" id="ARBA00022448"/>
    </source>
</evidence>
<keyword evidence="2" id="KW-0813">Transport</keyword>
<evidence type="ECO:0000256" key="7">
    <source>
        <dbReference type="ARBA" id="ARBA00023136"/>
    </source>
</evidence>
<proteinExistence type="predicted"/>
<keyword evidence="4" id="KW-0410">Iron transport</keyword>
<dbReference type="SMART" id="SM00382">
    <property type="entry name" value="AAA"/>
    <property type="match status" value="1"/>
</dbReference>
<evidence type="ECO:0000259" key="8">
    <source>
        <dbReference type="SMART" id="SM00382"/>
    </source>
</evidence>
<dbReference type="EMBL" id="JAFBFI010000002">
    <property type="protein sequence ID" value="MBM7691156.1"/>
    <property type="molecule type" value="Genomic_DNA"/>
</dbReference>
<comment type="caution">
    <text evidence="9">The sequence shown here is derived from an EMBL/GenBank/DDBJ whole genome shotgun (WGS) entry which is preliminary data.</text>
</comment>
<dbReference type="PANTHER" id="PTHR42771">
    <property type="entry name" value="IRON(3+)-HYDROXAMATE IMPORT ATP-BINDING PROTEIN FHUC"/>
    <property type="match status" value="1"/>
</dbReference>
<dbReference type="Pfam" id="PF13476">
    <property type="entry name" value="AAA_23"/>
    <property type="match status" value="1"/>
</dbReference>
<dbReference type="Gene3D" id="3.40.50.300">
    <property type="entry name" value="P-loop containing nucleotide triphosphate hydrolases"/>
    <property type="match status" value="2"/>
</dbReference>
<comment type="subcellular location">
    <subcellularLocation>
        <location evidence="1">Cell membrane</location>
        <topology evidence="1">Peripheral membrane protein</topology>
    </subcellularLocation>
</comment>
<keyword evidence="10" id="KW-1185">Reference proteome</keyword>
<dbReference type="InterPro" id="IPR003593">
    <property type="entry name" value="AAA+_ATPase"/>
</dbReference>
<evidence type="ECO:0000256" key="5">
    <source>
        <dbReference type="ARBA" id="ARBA00023004"/>
    </source>
</evidence>
<gene>
    <name evidence="9" type="ORF">JOC77_000561</name>
</gene>
<evidence type="ECO:0000256" key="3">
    <source>
        <dbReference type="ARBA" id="ARBA00022475"/>
    </source>
</evidence>
<feature type="domain" description="AAA+ ATPase" evidence="8">
    <location>
        <begin position="42"/>
        <end position="220"/>
    </location>
</feature>
<evidence type="ECO:0000256" key="6">
    <source>
        <dbReference type="ARBA" id="ARBA00023065"/>
    </source>
</evidence>
<protein>
    <submittedName>
        <fullName evidence="9">ATPase</fullName>
    </submittedName>
</protein>
<dbReference type="SUPFAM" id="SSF52540">
    <property type="entry name" value="P-loop containing nucleoside triphosphate hydrolases"/>
    <property type="match status" value="1"/>
</dbReference>
<keyword evidence="5" id="KW-0408">Iron</keyword>
<name>A0ABS2QDB8_9BACI</name>
<keyword evidence="3" id="KW-1003">Cell membrane</keyword>